<evidence type="ECO:0000256" key="13">
    <source>
        <dbReference type="ARBA" id="ARBA00023065"/>
    </source>
</evidence>
<dbReference type="GO" id="GO:0008270">
    <property type="term" value="F:zinc ion binding"/>
    <property type="evidence" value="ECO:0007669"/>
    <property type="project" value="UniProtKB-KW"/>
</dbReference>
<dbReference type="InterPro" id="IPR000536">
    <property type="entry name" value="Nucl_hrmn_rcpt_lig-bd"/>
</dbReference>
<dbReference type="InterPro" id="IPR013088">
    <property type="entry name" value="Znf_NHR/GATA"/>
</dbReference>
<dbReference type="Proteomes" id="UP000887561">
    <property type="component" value="Unplaced"/>
</dbReference>
<keyword evidence="4" id="KW-1003">Cell membrane</keyword>
<keyword evidence="5 20" id="KW-0812">Transmembrane</keyword>
<dbReference type="GO" id="GO:0043565">
    <property type="term" value="F:sequence-specific DNA binding"/>
    <property type="evidence" value="ECO:0007669"/>
    <property type="project" value="InterPro"/>
</dbReference>
<dbReference type="GO" id="GO:0005243">
    <property type="term" value="F:gap junction channel activity"/>
    <property type="evidence" value="ECO:0007669"/>
    <property type="project" value="TreeGrafter"/>
</dbReference>
<evidence type="ECO:0000256" key="4">
    <source>
        <dbReference type="ARBA" id="ARBA00022475"/>
    </source>
</evidence>
<dbReference type="AlphaFoldDB" id="A0A915MV19"/>
<dbReference type="PANTHER" id="PTHR11893">
    <property type="entry name" value="INNEXIN"/>
    <property type="match status" value="1"/>
</dbReference>
<evidence type="ECO:0000259" key="22">
    <source>
        <dbReference type="Pfam" id="PF00104"/>
    </source>
</evidence>
<feature type="compositionally biased region" description="Low complexity" evidence="21">
    <location>
        <begin position="471"/>
        <end position="486"/>
    </location>
</feature>
<evidence type="ECO:0000256" key="7">
    <source>
        <dbReference type="ARBA" id="ARBA00022771"/>
    </source>
</evidence>
<organism evidence="24 25">
    <name type="scientific">Meloidogyne javanica</name>
    <name type="common">Root-knot nematode worm</name>
    <dbReference type="NCBI Taxonomy" id="6303"/>
    <lineage>
        <taxon>Eukaryota</taxon>
        <taxon>Metazoa</taxon>
        <taxon>Ecdysozoa</taxon>
        <taxon>Nematoda</taxon>
        <taxon>Chromadorea</taxon>
        <taxon>Rhabditida</taxon>
        <taxon>Tylenchina</taxon>
        <taxon>Tylenchomorpha</taxon>
        <taxon>Tylenchoidea</taxon>
        <taxon>Meloidogynidae</taxon>
        <taxon>Meloidogyninae</taxon>
        <taxon>Meloidogyne</taxon>
        <taxon>Meloidogyne incognita group</taxon>
    </lineage>
</organism>
<comment type="caution">
    <text evidence="20">Lacks conserved residue(s) required for the propagation of feature annotation.</text>
</comment>
<keyword evidence="11 20" id="KW-1133">Transmembrane helix</keyword>
<keyword evidence="24" id="KW-1185">Reference proteome</keyword>
<dbReference type="InterPro" id="IPR001628">
    <property type="entry name" value="Znf_hrmn_rcpt"/>
</dbReference>
<dbReference type="PRINTS" id="PR01262">
    <property type="entry name" value="INNEXIN"/>
</dbReference>
<feature type="transmembrane region" description="Helical" evidence="20">
    <location>
        <begin position="188"/>
        <end position="208"/>
    </location>
</feature>
<keyword evidence="17" id="KW-0675">Receptor</keyword>
<evidence type="ECO:0000256" key="8">
    <source>
        <dbReference type="ARBA" id="ARBA00022833"/>
    </source>
</evidence>
<evidence type="ECO:0000256" key="5">
    <source>
        <dbReference type="ARBA" id="ARBA00022692"/>
    </source>
</evidence>
<protein>
    <recommendedName>
        <fullName evidence="20">Innexin</fullName>
    </recommendedName>
</protein>
<dbReference type="SUPFAM" id="SSF57716">
    <property type="entry name" value="Glucocorticoid receptor-like (DNA-binding domain)"/>
    <property type="match status" value="1"/>
</dbReference>
<dbReference type="PROSITE" id="PS51013">
    <property type="entry name" value="PANNEXIN"/>
    <property type="match status" value="1"/>
</dbReference>
<keyword evidence="13 20" id="KW-0406">Ion transport</keyword>
<keyword evidence="8" id="KW-0862">Zinc</keyword>
<dbReference type="InterPro" id="IPR035500">
    <property type="entry name" value="NHR-like_dom_sf"/>
</dbReference>
<dbReference type="GO" id="GO:0034220">
    <property type="term" value="P:monoatomic ion transmembrane transport"/>
    <property type="evidence" value="ECO:0007669"/>
    <property type="project" value="UniProtKB-KW"/>
</dbReference>
<dbReference type="SUPFAM" id="SSF48508">
    <property type="entry name" value="Nuclear receptor ligand-binding domain"/>
    <property type="match status" value="1"/>
</dbReference>
<keyword evidence="3 20" id="KW-0813">Transport</keyword>
<comment type="similarity">
    <text evidence="20">Belongs to the pannexin family.</text>
</comment>
<evidence type="ECO:0000256" key="18">
    <source>
        <dbReference type="ARBA" id="ARBA00023242"/>
    </source>
</evidence>
<dbReference type="GO" id="GO:0005921">
    <property type="term" value="C:gap junction"/>
    <property type="evidence" value="ECO:0007669"/>
    <property type="project" value="UniProtKB-SubCell"/>
</dbReference>
<feature type="region of interest" description="Disordered" evidence="21">
    <location>
        <begin position="471"/>
        <end position="525"/>
    </location>
</feature>
<keyword evidence="6" id="KW-0479">Metal-binding</keyword>
<feature type="domain" description="NR LBD" evidence="22">
    <location>
        <begin position="778"/>
        <end position="897"/>
    </location>
</feature>
<proteinExistence type="inferred from homology"/>
<keyword evidence="14" id="KW-0238">DNA-binding</keyword>
<keyword evidence="15 20" id="KW-0472">Membrane</keyword>
<evidence type="ECO:0000256" key="9">
    <source>
        <dbReference type="ARBA" id="ARBA00022868"/>
    </source>
</evidence>
<evidence type="ECO:0000256" key="20">
    <source>
        <dbReference type="RuleBase" id="RU010713"/>
    </source>
</evidence>
<keyword evidence="16" id="KW-0804">Transcription</keyword>
<sequence>MVLTTVLAMMRYVSETDDRDFVDRLHSYFTTNLLIGLSILISFKQFGGKPIECLVPDIFSGAWEQYAENYCWAQDTYFVAPSTFVENISKVDRGQRRISYYQWVPFFLLLEAACFRLPYLLWSYMSGHSGIKISEIIKMSSDPNNIKPEIRKANIRAMTLHLQGALRFHKHLKKHQIRPHRIVRLFNLPYSASYVTVIYLLTKFCYLFNVSSQLLIMNSFLETSKYSFYGFGALLDLLNGTTWEQSGVFPRVSLCDFEVRVMGNLQDYTIQCVLVINIFNEKIFVLLWYLCLLTLTFGSFLFWLSVVIFPWPNRRFIAMHLEMCEMTFDPYGKDFILIGLKKDVERFINDYLRLDGLFVIRLLTLHTGVIFGTELVQSLWINYFGYEGTALKRCSSFPDVNEFSPNSKNKKFYDIGTNNSRNRRHFDQHHSSVTANKSPKISVVSASEQLLHPPPFSPTAKRALNAIEFSRTVSPSSEASSRTASPPDDTGKKQSSSNNNPNIQQRKRSLTQTDRQGRKIEDEGGEVHILQDHKIKDTEFEKDAIIFIEDILKVYNGIDVKYIEGGKIKFNKDCSLGKKDEERDIFELIKELNKNNKRWLMPNEEQGNNHYLKLNIDGHAMAILINNFGGEKGRFHFTGDGLNFYDRKRQTNYIINENMEEKIESENYNIEKSKFREMRNMCRACRFERCIRLGMNKEDVQMNRDPIGKRNKNNSTFALLPCPVPSTSSNSILKRLVDGYRNFQASQKSLYTVMYPDSIFSGEQNDTRFVLHYGQYADTNKIEYFFGDEQDPAQTAKLCIKTIQRCMQTVEKMKEMATRDVEVAAIAAIILWNELAYLDVQDSNTREIIYSELHNNLILNYGIAATGLRLGLLMDLIHDLNLIEREIRESCIINKFFNPDFAEVWEDA</sequence>
<reference evidence="25" key="1">
    <citation type="submission" date="2022-11" db="UniProtKB">
        <authorList>
            <consortium name="WormBaseParasite"/>
        </authorList>
    </citation>
    <scope>IDENTIFICATION</scope>
</reference>
<dbReference type="InterPro" id="IPR000990">
    <property type="entry name" value="Innexin"/>
</dbReference>
<feature type="transmembrane region" description="Helical" evidence="20">
    <location>
        <begin position="100"/>
        <end position="122"/>
    </location>
</feature>
<dbReference type="Pfam" id="PF00104">
    <property type="entry name" value="Hormone_recep"/>
    <property type="match status" value="1"/>
</dbReference>
<evidence type="ECO:0000256" key="14">
    <source>
        <dbReference type="ARBA" id="ARBA00023125"/>
    </source>
</evidence>
<evidence type="ECO:0000256" key="1">
    <source>
        <dbReference type="ARBA" id="ARBA00004610"/>
    </source>
</evidence>
<comment type="function">
    <text evidence="20">Structural component of the gap junctions.</text>
</comment>
<dbReference type="Gene3D" id="3.30.50.10">
    <property type="entry name" value="Erythroid Transcription Factor GATA-1, subunit A"/>
    <property type="match status" value="1"/>
</dbReference>
<evidence type="ECO:0000256" key="15">
    <source>
        <dbReference type="ARBA" id="ARBA00023136"/>
    </source>
</evidence>
<dbReference type="Pfam" id="PF00876">
    <property type="entry name" value="Innexin"/>
    <property type="match status" value="1"/>
</dbReference>
<evidence type="ECO:0000256" key="17">
    <source>
        <dbReference type="ARBA" id="ARBA00023170"/>
    </source>
</evidence>
<feature type="transmembrane region" description="Helical" evidence="20">
    <location>
        <begin position="286"/>
        <end position="311"/>
    </location>
</feature>
<name>A0A915MV19_MELJA</name>
<dbReference type="Gene3D" id="1.10.565.10">
    <property type="entry name" value="Retinoid X Receptor"/>
    <property type="match status" value="1"/>
</dbReference>
<evidence type="ECO:0000256" key="12">
    <source>
        <dbReference type="ARBA" id="ARBA00023015"/>
    </source>
</evidence>
<evidence type="ECO:0000256" key="6">
    <source>
        <dbReference type="ARBA" id="ARBA00022723"/>
    </source>
</evidence>
<dbReference type="PANTHER" id="PTHR11893:SF14">
    <property type="entry name" value="INNEXIN-10"/>
    <property type="match status" value="1"/>
</dbReference>
<dbReference type="WBParaSite" id="scaffold5108_cov187.g9072">
    <property type="protein sequence ID" value="scaffold5108_cov187.g9072"/>
    <property type="gene ID" value="scaffold5108_cov187.g9072"/>
</dbReference>
<keyword evidence="12" id="KW-0805">Transcription regulation</keyword>
<feature type="region of interest" description="Disordered" evidence="21">
    <location>
        <begin position="411"/>
        <end position="439"/>
    </location>
</feature>
<dbReference type="GO" id="GO:0005886">
    <property type="term" value="C:plasma membrane"/>
    <property type="evidence" value="ECO:0007669"/>
    <property type="project" value="UniProtKB-SubCell"/>
</dbReference>
<keyword evidence="18" id="KW-0539">Nucleus</keyword>
<feature type="domain" description="Nuclear receptor" evidence="23">
    <location>
        <begin position="676"/>
        <end position="697"/>
    </location>
</feature>
<keyword evidence="9" id="KW-0303">Gap junction</keyword>
<accession>A0A915MV19</accession>
<feature type="compositionally biased region" description="Basic and acidic residues" evidence="21">
    <location>
        <begin position="515"/>
        <end position="525"/>
    </location>
</feature>
<keyword evidence="19 20" id="KW-0407">Ion channel</keyword>
<evidence type="ECO:0000256" key="21">
    <source>
        <dbReference type="SAM" id="MobiDB-lite"/>
    </source>
</evidence>
<dbReference type="GO" id="GO:0003700">
    <property type="term" value="F:DNA-binding transcription factor activity"/>
    <property type="evidence" value="ECO:0007669"/>
    <property type="project" value="InterPro"/>
</dbReference>
<evidence type="ECO:0000256" key="16">
    <source>
        <dbReference type="ARBA" id="ARBA00023163"/>
    </source>
</evidence>
<evidence type="ECO:0000256" key="19">
    <source>
        <dbReference type="ARBA" id="ARBA00023303"/>
    </source>
</evidence>
<evidence type="ECO:0000259" key="23">
    <source>
        <dbReference type="Pfam" id="PF00105"/>
    </source>
</evidence>
<comment type="subcellular location">
    <subcellularLocation>
        <location evidence="1">Cell junction</location>
        <location evidence="1">Gap junction</location>
    </subcellularLocation>
    <subcellularLocation>
        <location evidence="2 20">Cell membrane</location>
        <topology evidence="2 20">Multi-pass membrane protein</topology>
    </subcellularLocation>
</comment>
<gene>
    <name evidence="20" type="primary">inx</name>
</gene>
<evidence type="ECO:0000256" key="10">
    <source>
        <dbReference type="ARBA" id="ARBA00022949"/>
    </source>
</evidence>
<dbReference type="Pfam" id="PF00105">
    <property type="entry name" value="zf-C4"/>
    <property type="match status" value="1"/>
</dbReference>
<evidence type="ECO:0000256" key="11">
    <source>
        <dbReference type="ARBA" id="ARBA00022989"/>
    </source>
</evidence>
<evidence type="ECO:0000256" key="3">
    <source>
        <dbReference type="ARBA" id="ARBA00022448"/>
    </source>
</evidence>
<evidence type="ECO:0000313" key="25">
    <source>
        <dbReference type="WBParaSite" id="scaffold5108_cov187.g9072"/>
    </source>
</evidence>
<evidence type="ECO:0000313" key="24">
    <source>
        <dbReference type="Proteomes" id="UP000887561"/>
    </source>
</evidence>
<keyword evidence="10" id="KW-0965">Cell junction</keyword>
<keyword evidence="7" id="KW-0863">Zinc-finger</keyword>
<evidence type="ECO:0000256" key="2">
    <source>
        <dbReference type="ARBA" id="ARBA00004651"/>
    </source>
</evidence>